<comment type="caution">
    <text evidence="2">The sequence shown here is derived from an EMBL/GenBank/DDBJ whole genome shotgun (WGS) entry which is preliminary data.</text>
</comment>
<protein>
    <submittedName>
        <fullName evidence="2">Uncharacterized protein</fullName>
    </submittedName>
</protein>
<feature type="region of interest" description="Disordered" evidence="1">
    <location>
        <begin position="1"/>
        <end position="26"/>
    </location>
</feature>
<dbReference type="RefSeq" id="WP_133326003.1">
    <property type="nucleotide sequence ID" value="NZ_SMYL01000002.1"/>
</dbReference>
<proteinExistence type="predicted"/>
<accession>A0A4R5W526</accession>
<organism evidence="2 3">
    <name type="scientific">Sapientia aquatica</name>
    <dbReference type="NCBI Taxonomy" id="1549640"/>
    <lineage>
        <taxon>Bacteria</taxon>
        <taxon>Pseudomonadati</taxon>
        <taxon>Pseudomonadota</taxon>
        <taxon>Betaproteobacteria</taxon>
        <taxon>Burkholderiales</taxon>
        <taxon>Oxalobacteraceae</taxon>
        <taxon>Sapientia</taxon>
    </lineage>
</organism>
<dbReference type="Proteomes" id="UP000294829">
    <property type="component" value="Unassembled WGS sequence"/>
</dbReference>
<dbReference type="OrthoDB" id="8722685at2"/>
<sequence>MSIDQHCETRSKTVERSSSESVNGASGEVLDAPLDALHCLSFREAEILKTVFEVVTIREFVNLKFMKCISALNALSAEIEVEKNKEENAILDDALMMTFPASDPTSVSSTIKRVEASL</sequence>
<dbReference type="EMBL" id="SMYL01000002">
    <property type="protein sequence ID" value="TDK67096.1"/>
    <property type="molecule type" value="Genomic_DNA"/>
</dbReference>
<gene>
    <name evidence="2" type="ORF">E2I14_04825</name>
</gene>
<reference evidence="2 3" key="1">
    <citation type="submission" date="2019-03" db="EMBL/GenBank/DDBJ databases">
        <title>Sapientia aquatica gen. nov., sp. nov., isolated from a crater lake.</title>
        <authorList>
            <person name="Felfoldi T."/>
            <person name="Szabo A."/>
            <person name="Toth E."/>
            <person name="Schumann P."/>
            <person name="Keki Z."/>
            <person name="Marialigeti K."/>
            <person name="Mathe I."/>
        </authorList>
    </citation>
    <scope>NUCLEOTIDE SEQUENCE [LARGE SCALE GENOMIC DNA]</scope>
    <source>
        <strain evidence="2 3">SA-152</strain>
    </source>
</reference>
<name>A0A4R5W526_9BURK</name>
<evidence type="ECO:0000256" key="1">
    <source>
        <dbReference type="SAM" id="MobiDB-lite"/>
    </source>
</evidence>
<feature type="compositionally biased region" description="Basic and acidic residues" evidence="1">
    <location>
        <begin position="1"/>
        <end position="18"/>
    </location>
</feature>
<dbReference type="AlphaFoldDB" id="A0A4R5W526"/>
<evidence type="ECO:0000313" key="3">
    <source>
        <dbReference type="Proteomes" id="UP000294829"/>
    </source>
</evidence>
<evidence type="ECO:0000313" key="2">
    <source>
        <dbReference type="EMBL" id="TDK67096.1"/>
    </source>
</evidence>
<keyword evidence="3" id="KW-1185">Reference proteome</keyword>